<sequence length="44" mass="5037">MRKAKPRNAALGRSPVRVREASQIESYKLKVKTFFPVHSLNIDP</sequence>
<name>A0A6J4MAQ8_9CYAN</name>
<organism evidence="1">
    <name type="scientific">uncultured Microcoleus sp</name>
    <dbReference type="NCBI Taxonomy" id="259945"/>
    <lineage>
        <taxon>Bacteria</taxon>
        <taxon>Bacillati</taxon>
        <taxon>Cyanobacteriota</taxon>
        <taxon>Cyanophyceae</taxon>
        <taxon>Oscillatoriophycideae</taxon>
        <taxon>Oscillatoriales</taxon>
        <taxon>Microcoleaceae</taxon>
        <taxon>Microcoleus</taxon>
        <taxon>environmental samples</taxon>
    </lineage>
</organism>
<accession>A0A6J4MAQ8</accession>
<proteinExistence type="predicted"/>
<reference evidence="1" key="1">
    <citation type="submission" date="2020-02" db="EMBL/GenBank/DDBJ databases">
        <authorList>
            <person name="Meier V. D."/>
        </authorList>
    </citation>
    <scope>NUCLEOTIDE SEQUENCE</scope>
    <source>
        <strain evidence="1">AVDCRST_MAG84</strain>
    </source>
</reference>
<dbReference type="AlphaFoldDB" id="A0A6J4MAQ8"/>
<evidence type="ECO:0000313" key="1">
    <source>
        <dbReference type="EMBL" id="CAA9353233.1"/>
    </source>
</evidence>
<gene>
    <name evidence="1" type="ORF">AVDCRST_MAG84-2978</name>
</gene>
<protein>
    <submittedName>
        <fullName evidence="1">Uncharacterized protein</fullName>
    </submittedName>
</protein>
<dbReference type="EMBL" id="CADCTZ010000564">
    <property type="protein sequence ID" value="CAA9353233.1"/>
    <property type="molecule type" value="Genomic_DNA"/>
</dbReference>